<dbReference type="Gene3D" id="2.40.50.100">
    <property type="match status" value="1"/>
</dbReference>
<evidence type="ECO:0000259" key="5">
    <source>
        <dbReference type="Pfam" id="PF14382"/>
    </source>
</evidence>
<keyword evidence="2" id="KW-0963">Cytoplasm</keyword>
<feature type="domain" description="Exosome complex component N-terminal" evidence="5">
    <location>
        <begin position="21"/>
        <end position="57"/>
    </location>
</feature>
<organism evidence="6 7">
    <name type="scientific">Arctia plantaginis</name>
    <name type="common">Wood tiger moth</name>
    <name type="synonym">Phalaena plantaginis</name>
    <dbReference type="NCBI Taxonomy" id="874455"/>
    <lineage>
        <taxon>Eukaryota</taxon>
        <taxon>Metazoa</taxon>
        <taxon>Ecdysozoa</taxon>
        <taxon>Arthropoda</taxon>
        <taxon>Hexapoda</taxon>
        <taxon>Insecta</taxon>
        <taxon>Pterygota</taxon>
        <taxon>Neoptera</taxon>
        <taxon>Endopterygota</taxon>
        <taxon>Lepidoptera</taxon>
        <taxon>Glossata</taxon>
        <taxon>Ditrysia</taxon>
        <taxon>Noctuoidea</taxon>
        <taxon>Erebidae</taxon>
        <taxon>Arctiinae</taxon>
        <taxon>Arctia</taxon>
    </lineage>
</organism>
<dbReference type="Pfam" id="PF10447">
    <property type="entry name" value="EXOSC1"/>
    <property type="match status" value="1"/>
</dbReference>
<comment type="caution">
    <text evidence="6">The sequence shown here is derived from an EMBL/GenBank/DDBJ whole genome shotgun (WGS) entry which is preliminary data.</text>
</comment>
<evidence type="ECO:0000256" key="2">
    <source>
        <dbReference type="ARBA" id="ARBA00022490"/>
    </source>
</evidence>
<dbReference type="GO" id="GO:0003723">
    <property type="term" value="F:RNA binding"/>
    <property type="evidence" value="ECO:0007669"/>
    <property type="project" value="InterPro"/>
</dbReference>
<dbReference type="InterPro" id="IPR019495">
    <property type="entry name" value="EXOSC1_C"/>
</dbReference>
<comment type="subcellular location">
    <subcellularLocation>
        <location evidence="1">Nucleus</location>
        <location evidence="1">Nucleolus</location>
    </subcellularLocation>
</comment>
<evidence type="ECO:0000313" key="6">
    <source>
        <dbReference type="EMBL" id="CAB3258438.1"/>
    </source>
</evidence>
<dbReference type="SUPFAM" id="SSF110324">
    <property type="entry name" value="Ribosomal L27 protein-like"/>
    <property type="match status" value="1"/>
</dbReference>
<dbReference type="EMBL" id="CADEBC010000598">
    <property type="protein sequence ID" value="CAB3258438.1"/>
    <property type="molecule type" value="Genomic_DNA"/>
</dbReference>
<dbReference type="Gene3D" id="2.40.50.140">
    <property type="entry name" value="Nucleic acid-binding proteins"/>
    <property type="match status" value="1"/>
</dbReference>
<gene>
    <name evidence="6" type="ORF">APLA_LOCUS16502</name>
</gene>
<dbReference type="OrthoDB" id="440760at2759"/>
<evidence type="ECO:0000256" key="3">
    <source>
        <dbReference type="ARBA" id="ARBA00022835"/>
    </source>
</evidence>
<dbReference type="InterPro" id="IPR039771">
    <property type="entry name" value="Csl4"/>
</dbReference>
<keyword evidence="3" id="KW-0271">Exosome</keyword>
<dbReference type="PANTHER" id="PTHR12686">
    <property type="entry name" value="3'-5' EXORIBONUCLEASE CSL4-RELATED"/>
    <property type="match status" value="1"/>
</dbReference>
<accession>A0A8S1BF37</accession>
<dbReference type="GO" id="GO:0005730">
    <property type="term" value="C:nucleolus"/>
    <property type="evidence" value="ECO:0007669"/>
    <property type="project" value="UniProtKB-SubCell"/>
</dbReference>
<dbReference type="GO" id="GO:0006396">
    <property type="term" value="P:RNA processing"/>
    <property type="evidence" value="ECO:0007669"/>
    <property type="project" value="InterPro"/>
</dbReference>
<dbReference type="GO" id="GO:0005737">
    <property type="term" value="C:cytoplasm"/>
    <property type="evidence" value="ECO:0007669"/>
    <property type="project" value="TreeGrafter"/>
</dbReference>
<sequence>MGSTGPIDPQIKEKMKEMGKICIPGMRLSLLNKENIAGPGTYELRGYIYASLAGVLKMEKNENDVTVVSVDSPKTPSILPKTGDIVTAKVTVVNPRMVQCVILCVGPSVLVRPYRGILKKEDIKATEKDKVDPYKCFRPSDVILARVLPMTEIHWYHLSTAENELGVAIATAEGSPQGVSMVPISWSEMQCPKTLVKESRKVARIIPEYINQTLFPMGDNNTNKLEERKD</sequence>
<dbReference type="AlphaFoldDB" id="A0A8S1BF37"/>
<dbReference type="FunFam" id="2.40.50.140:FF:000198">
    <property type="entry name" value="Exosome complex component CSL4"/>
    <property type="match status" value="1"/>
</dbReference>
<name>A0A8S1BF37_ARCPL</name>
<evidence type="ECO:0000259" key="4">
    <source>
        <dbReference type="Pfam" id="PF10447"/>
    </source>
</evidence>
<feature type="domain" description="Exosome complex component CSL4 C-terminal" evidence="4">
    <location>
        <begin position="113"/>
        <end position="148"/>
    </location>
</feature>
<dbReference type="CDD" id="cd05791">
    <property type="entry name" value="S1_CSL4"/>
    <property type="match status" value="1"/>
</dbReference>
<dbReference type="GO" id="GO:0000176">
    <property type="term" value="C:nuclear exosome (RNase complex)"/>
    <property type="evidence" value="ECO:0007669"/>
    <property type="project" value="TreeGrafter"/>
</dbReference>
<dbReference type="SUPFAM" id="SSF50249">
    <property type="entry name" value="Nucleic acid-binding proteins"/>
    <property type="match status" value="1"/>
</dbReference>
<keyword evidence="7" id="KW-1185">Reference proteome</keyword>
<dbReference type="Pfam" id="PF14382">
    <property type="entry name" value="ECR1_N"/>
    <property type="match status" value="1"/>
</dbReference>
<evidence type="ECO:0008006" key="8">
    <source>
        <dbReference type="Google" id="ProtNLM"/>
    </source>
</evidence>
<proteinExistence type="predicted"/>
<protein>
    <recommendedName>
        <fullName evidence="8">Exosome complex component CSL4</fullName>
    </recommendedName>
</protein>
<evidence type="ECO:0000313" key="7">
    <source>
        <dbReference type="Proteomes" id="UP000494106"/>
    </source>
</evidence>
<dbReference type="InterPro" id="IPR012340">
    <property type="entry name" value="NA-bd_OB-fold"/>
</dbReference>
<dbReference type="Proteomes" id="UP000494106">
    <property type="component" value="Unassembled WGS sequence"/>
</dbReference>
<dbReference type="PANTHER" id="PTHR12686:SF8">
    <property type="entry name" value="EXOSOME COMPLEX COMPONENT CSL4"/>
    <property type="match status" value="1"/>
</dbReference>
<evidence type="ECO:0000256" key="1">
    <source>
        <dbReference type="ARBA" id="ARBA00004604"/>
    </source>
</evidence>
<dbReference type="InterPro" id="IPR025721">
    <property type="entry name" value="Exosome_cplx_N_dom"/>
</dbReference>
<reference evidence="6 7" key="1">
    <citation type="submission" date="2020-04" db="EMBL/GenBank/DDBJ databases">
        <authorList>
            <person name="Wallbank WR R."/>
            <person name="Pardo Diaz C."/>
            <person name="Kozak K."/>
            <person name="Martin S."/>
            <person name="Jiggins C."/>
            <person name="Moest M."/>
            <person name="Warren A I."/>
            <person name="Byers J.R.P. K."/>
            <person name="Montejo-Kovacevich G."/>
            <person name="Yen C E."/>
        </authorList>
    </citation>
    <scope>NUCLEOTIDE SEQUENCE [LARGE SCALE GENOMIC DNA]</scope>
</reference>